<feature type="transmembrane region" description="Helical" evidence="2">
    <location>
        <begin position="446"/>
        <end position="467"/>
    </location>
</feature>
<evidence type="ECO:0000256" key="1">
    <source>
        <dbReference type="SAM" id="MobiDB-lite"/>
    </source>
</evidence>
<dbReference type="Proteomes" id="UP000054538">
    <property type="component" value="Unassembled WGS sequence"/>
</dbReference>
<feature type="compositionally biased region" description="Polar residues" evidence="1">
    <location>
        <begin position="17"/>
        <end position="26"/>
    </location>
</feature>
<sequence>MHRRVASTVAAVLPQTYSWGNSSRPQDPSRVAVEDVPDTNDYGIEESYIARHRASDSDSDVDTHEYSRNAPQQWRRMDSRGESILSGLGDEERDRMRRSPDSIRHSSPLNRVAEEEDTEAVGLVDTIGQQLEPEDVEEHIQWVLEENGLYGGSYKRFLALYTFVPLTALFTFAVLILLPPLVWLNPSSSSRYPRFFQSPLPEVLLSSAMFTFGHQLRVPLYSFSSLLLRPDIASLLSTFLHVLVVNFLRLASLALLQVRHNMDYPTPIWQDTSFHTVWWLSLNVAEVLVALVQGYQHIALYRDVMVPPGREREFLEQLKHVAILHENSGDPYTWRDSQSHDDLREVEDQPREESRRNSTALDSRIDRDFDKLLAIKSREELEEVYGIAVIKIPVFVSCLQRFDSIILSVGLMLLLSSSYLCSPLSIPVSDSEVISYPTISHVPFSIILPIVLFIHTSLSSLYTPLVLPRIGVHTAAYVSVLVSLMCFFAGLAVWGVLS</sequence>
<reference evidence="3 4" key="1">
    <citation type="submission" date="2014-04" db="EMBL/GenBank/DDBJ databases">
        <authorList>
            <consortium name="DOE Joint Genome Institute"/>
            <person name="Kuo A."/>
            <person name="Kohler A."/>
            <person name="Jargeat P."/>
            <person name="Nagy L.G."/>
            <person name="Floudas D."/>
            <person name="Copeland A."/>
            <person name="Barry K.W."/>
            <person name="Cichocki N."/>
            <person name="Veneault-Fourrey C."/>
            <person name="LaButti K."/>
            <person name="Lindquist E.A."/>
            <person name="Lipzen A."/>
            <person name="Lundell T."/>
            <person name="Morin E."/>
            <person name="Murat C."/>
            <person name="Sun H."/>
            <person name="Tunlid A."/>
            <person name="Henrissat B."/>
            <person name="Grigoriev I.V."/>
            <person name="Hibbett D.S."/>
            <person name="Martin F."/>
            <person name="Nordberg H.P."/>
            <person name="Cantor M.N."/>
            <person name="Hua S.X."/>
        </authorList>
    </citation>
    <scope>NUCLEOTIDE SEQUENCE [LARGE SCALE GENOMIC DNA]</scope>
    <source>
        <strain evidence="3 4">Ve08.2h10</strain>
    </source>
</reference>
<feature type="transmembrane region" description="Helical" evidence="2">
    <location>
        <begin position="474"/>
        <end position="497"/>
    </location>
</feature>
<dbReference type="OrthoDB" id="3364069at2759"/>
<organism evidence="3 4">
    <name type="scientific">Paxillus rubicundulus Ve08.2h10</name>
    <dbReference type="NCBI Taxonomy" id="930991"/>
    <lineage>
        <taxon>Eukaryota</taxon>
        <taxon>Fungi</taxon>
        <taxon>Dikarya</taxon>
        <taxon>Basidiomycota</taxon>
        <taxon>Agaricomycotina</taxon>
        <taxon>Agaricomycetes</taxon>
        <taxon>Agaricomycetidae</taxon>
        <taxon>Boletales</taxon>
        <taxon>Paxilineae</taxon>
        <taxon>Paxillaceae</taxon>
        <taxon>Paxillus</taxon>
    </lineage>
</organism>
<feature type="region of interest" description="Disordered" evidence="1">
    <location>
        <begin position="336"/>
        <end position="360"/>
    </location>
</feature>
<keyword evidence="2" id="KW-0812">Transmembrane</keyword>
<feature type="compositionally biased region" description="Basic and acidic residues" evidence="1">
    <location>
        <begin position="90"/>
        <end position="104"/>
    </location>
</feature>
<feature type="transmembrane region" description="Helical" evidence="2">
    <location>
        <begin position="158"/>
        <end position="183"/>
    </location>
</feature>
<feature type="compositionally biased region" description="Basic and acidic residues" evidence="1">
    <location>
        <begin position="53"/>
        <end position="67"/>
    </location>
</feature>
<name>A0A0D0E2K9_9AGAM</name>
<dbReference type="AlphaFoldDB" id="A0A0D0E2K9"/>
<keyword evidence="4" id="KW-1185">Reference proteome</keyword>
<proteinExistence type="predicted"/>
<dbReference type="HOGENOM" id="CLU_022490_1_0_1"/>
<dbReference type="InParanoid" id="A0A0D0E2K9"/>
<evidence type="ECO:0000256" key="2">
    <source>
        <dbReference type="SAM" id="Phobius"/>
    </source>
</evidence>
<protein>
    <submittedName>
        <fullName evidence="3">Uncharacterized protein</fullName>
    </submittedName>
</protein>
<reference evidence="4" key="2">
    <citation type="submission" date="2015-01" db="EMBL/GenBank/DDBJ databases">
        <title>Evolutionary Origins and Diversification of the Mycorrhizal Mutualists.</title>
        <authorList>
            <consortium name="DOE Joint Genome Institute"/>
            <consortium name="Mycorrhizal Genomics Consortium"/>
            <person name="Kohler A."/>
            <person name="Kuo A."/>
            <person name="Nagy L.G."/>
            <person name="Floudas D."/>
            <person name="Copeland A."/>
            <person name="Barry K.W."/>
            <person name="Cichocki N."/>
            <person name="Veneault-Fourrey C."/>
            <person name="LaButti K."/>
            <person name="Lindquist E.A."/>
            <person name="Lipzen A."/>
            <person name="Lundell T."/>
            <person name="Morin E."/>
            <person name="Murat C."/>
            <person name="Riley R."/>
            <person name="Ohm R."/>
            <person name="Sun H."/>
            <person name="Tunlid A."/>
            <person name="Henrissat B."/>
            <person name="Grigoriev I.V."/>
            <person name="Hibbett D.S."/>
            <person name="Martin F."/>
        </authorList>
    </citation>
    <scope>NUCLEOTIDE SEQUENCE [LARGE SCALE GENOMIC DNA]</scope>
    <source>
        <strain evidence="4">Ve08.2h10</strain>
    </source>
</reference>
<feature type="transmembrane region" description="Helical" evidence="2">
    <location>
        <begin position="232"/>
        <end position="256"/>
    </location>
</feature>
<evidence type="ECO:0000313" key="3">
    <source>
        <dbReference type="EMBL" id="KIK98271.1"/>
    </source>
</evidence>
<feature type="transmembrane region" description="Helical" evidence="2">
    <location>
        <begin position="405"/>
        <end position="426"/>
    </location>
</feature>
<keyword evidence="2" id="KW-1133">Transmembrane helix</keyword>
<feature type="region of interest" description="Disordered" evidence="1">
    <location>
        <begin position="17"/>
        <end position="118"/>
    </location>
</feature>
<evidence type="ECO:0000313" key="4">
    <source>
        <dbReference type="Proteomes" id="UP000054538"/>
    </source>
</evidence>
<keyword evidence="2" id="KW-0472">Membrane</keyword>
<accession>A0A0D0E2K9</accession>
<dbReference type="EMBL" id="KN824899">
    <property type="protein sequence ID" value="KIK98271.1"/>
    <property type="molecule type" value="Genomic_DNA"/>
</dbReference>
<gene>
    <name evidence="3" type="ORF">PAXRUDRAFT_824018</name>
</gene>
<feature type="compositionally biased region" description="Basic and acidic residues" evidence="1">
    <location>
        <begin position="337"/>
        <end position="356"/>
    </location>
</feature>
<dbReference type="STRING" id="930991.A0A0D0E2K9"/>